<dbReference type="Proteomes" id="UP000694425">
    <property type="component" value="Unplaced"/>
</dbReference>
<sequence>AKMKTWGCTRGIALVLPSLLAALCATTAQKHDIDVYSLTVDSKVSSRFAHTVVTSRVVNRAETAQEATFQVELPKRAFITNFSMIIEGVTYPGNIKEKAAAQEQYSAAVARGESAGLVKATGRKTEQFQVSVSVAPSAKVTFELVYEELLKRQLGAYELLLKVQPQQLVRHLQMDIHIFEPQGISFLETESTFMTNELVDALTVSQNKTKAHIQFKPTLSQQKSSGQQDTVLNGNFIVRYDVNRTVSGGSIQIEGGYFVHYFAPEGLPTIPKNVIFVIDKSGSMRGRKIQQTREALIKILDDLSPSDQFNLVSFSGDTTQWKPSLVPASAENVNQARSYATGIQAQGGTNINDAMLMAVQLLDSANQQELLPEGSVSLIILLTDGDPTMGETNPARIQKNVKEAVGGQYSVFSLGFGFDVSYAFLEKLALDNGGLARRIYEDSDSALQLQDFYQEVANPLLTAVTFEYPSNAVEDVSQDNFRLLFKGSEIVVAGKIRDQSPDVLSAKVKGKMHMQNITFQTESSVAEQEKEFQNPKYIFHSFMERLWAYLTIQQLLEKMVSASNAEKQALETQALNLSLHYCFVTPLTSMVVTKPEGKEQSEVAEKPMETGRVPWLHTPTSLSLPLPPLSGKGLPKPRLFLLSEPPRTTSLPGKLPASLRPGPPLVLVCQPSLPTLGTTAAVPAPIQAPPVILTLPGQSVDRLCVDIKHSQGPMHLLSDPEQGIEVTAQYKTEKDQFSWIKVTFKNPELQVHAFSEHVVVTRNRRNSAYKWKETLFSVIPGLKMTMDKAGLLLLSSPDRVTIGLLPWDGPGEGLRLLLRDTDRFSSRVGGVLGQFYQNVVWGPPAAANDSQRTVTVGDLEYTATRLLKLDYQEGSPGTEISCWSVEL</sequence>
<evidence type="ECO:0000256" key="5">
    <source>
        <dbReference type="ARBA" id="ARBA00022729"/>
    </source>
</evidence>
<dbReference type="InterPro" id="IPR050934">
    <property type="entry name" value="ITIH"/>
</dbReference>
<comment type="subcellular location">
    <subcellularLocation>
        <location evidence="1">Secreted</location>
    </subcellularLocation>
</comment>
<dbReference type="GeneTree" id="ENSGT00940000161039"/>
<feature type="domain" description="VIT" evidence="10">
    <location>
        <begin position="19"/>
        <end position="148"/>
    </location>
</feature>
<dbReference type="GO" id="GO:0034097">
    <property type="term" value="P:response to cytokine"/>
    <property type="evidence" value="ECO:0007669"/>
    <property type="project" value="Ensembl"/>
</dbReference>
<reference evidence="11" key="1">
    <citation type="submission" date="2025-08" db="UniProtKB">
        <authorList>
            <consortium name="Ensembl"/>
        </authorList>
    </citation>
    <scope>IDENTIFICATION</scope>
</reference>
<dbReference type="AlphaFoldDB" id="A0A8C7BVA9"/>
<dbReference type="CDD" id="cd01461">
    <property type="entry name" value="vWA_interalpha_trypsin_inhibitor"/>
    <property type="match status" value="1"/>
</dbReference>
<reference evidence="11" key="2">
    <citation type="submission" date="2025-09" db="UniProtKB">
        <authorList>
            <consortium name="Ensembl"/>
        </authorList>
    </citation>
    <scope>IDENTIFICATION</scope>
</reference>
<feature type="signal peptide" evidence="8">
    <location>
        <begin position="1"/>
        <end position="28"/>
    </location>
</feature>
<dbReference type="Ensembl" id="ENSNVIT00000034586.1">
    <property type="protein sequence ID" value="ENSNVIP00000029848.1"/>
    <property type="gene ID" value="ENSNVIG00000023001.1"/>
</dbReference>
<keyword evidence="4" id="KW-0646">Protease inhibitor</keyword>
<dbReference type="Pfam" id="PF00092">
    <property type="entry name" value="VWA"/>
    <property type="match status" value="1"/>
</dbReference>
<comment type="similarity">
    <text evidence="2">Belongs to the ITIH family.</text>
</comment>
<evidence type="ECO:0000313" key="12">
    <source>
        <dbReference type="Proteomes" id="UP000694425"/>
    </source>
</evidence>
<keyword evidence="7" id="KW-0325">Glycoprotein</keyword>
<dbReference type="GO" id="GO:0004867">
    <property type="term" value="F:serine-type endopeptidase inhibitor activity"/>
    <property type="evidence" value="ECO:0007669"/>
    <property type="project" value="UniProtKB-KW"/>
</dbReference>
<evidence type="ECO:0000256" key="3">
    <source>
        <dbReference type="ARBA" id="ARBA00022525"/>
    </source>
</evidence>
<accession>A0A8C7BVA9</accession>
<dbReference type="InterPro" id="IPR010600">
    <property type="entry name" value="ITI_HC_C"/>
</dbReference>
<dbReference type="FunFam" id="3.40.50.410:FF:000013">
    <property type="entry name" value="inter-alpha-trypsin inhibitor heavy chain H2"/>
    <property type="match status" value="1"/>
</dbReference>
<evidence type="ECO:0000256" key="1">
    <source>
        <dbReference type="ARBA" id="ARBA00004613"/>
    </source>
</evidence>
<name>A0A8C7BVA9_NEOVI</name>
<evidence type="ECO:0000259" key="9">
    <source>
        <dbReference type="PROSITE" id="PS50234"/>
    </source>
</evidence>
<dbReference type="InterPro" id="IPR013694">
    <property type="entry name" value="VIT"/>
</dbReference>
<dbReference type="SMART" id="SM00609">
    <property type="entry name" value="VIT"/>
    <property type="match status" value="1"/>
</dbReference>
<keyword evidence="3" id="KW-0964">Secreted</keyword>
<dbReference type="InterPro" id="IPR002035">
    <property type="entry name" value="VWF_A"/>
</dbReference>
<dbReference type="SUPFAM" id="SSF53300">
    <property type="entry name" value="vWA-like"/>
    <property type="match status" value="1"/>
</dbReference>
<protein>
    <submittedName>
        <fullName evidence="11">Inter-alpha-trypsin inhibitor heavy chain 4</fullName>
    </submittedName>
</protein>
<evidence type="ECO:0000256" key="2">
    <source>
        <dbReference type="ARBA" id="ARBA00010158"/>
    </source>
</evidence>
<dbReference type="Pfam" id="PF08487">
    <property type="entry name" value="VIT"/>
    <property type="match status" value="1"/>
</dbReference>
<keyword evidence="6" id="KW-0722">Serine protease inhibitor</keyword>
<dbReference type="PANTHER" id="PTHR10338">
    <property type="entry name" value="INTER-ALPHA-TRYPSIN INHIBITOR HEAVY CHAIN FAMILY MEMBER"/>
    <property type="match status" value="1"/>
</dbReference>
<keyword evidence="5 8" id="KW-0732">Signal</keyword>
<evidence type="ECO:0000256" key="4">
    <source>
        <dbReference type="ARBA" id="ARBA00022690"/>
    </source>
</evidence>
<dbReference type="Pfam" id="PF06668">
    <property type="entry name" value="ITI_HC_C"/>
    <property type="match status" value="1"/>
</dbReference>
<dbReference type="PROSITE" id="PS51468">
    <property type="entry name" value="VIT"/>
    <property type="match status" value="1"/>
</dbReference>
<keyword evidence="12" id="KW-1185">Reference proteome</keyword>
<feature type="chain" id="PRO_5034614367" evidence="8">
    <location>
        <begin position="29"/>
        <end position="887"/>
    </location>
</feature>
<evidence type="ECO:0000259" key="10">
    <source>
        <dbReference type="PROSITE" id="PS51468"/>
    </source>
</evidence>
<evidence type="ECO:0000256" key="7">
    <source>
        <dbReference type="ARBA" id="ARBA00023180"/>
    </source>
</evidence>
<dbReference type="GO" id="GO:0005576">
    <property type="term" value="C:extracellular region"/>
    <property type="evidence" value="ECO:0007669"/>
    <property type="project" value="UniProtKB-SubCell"/>
</dbReference>
<organism evidence="11 12">
    <name type="scientific">Neovison vison</name>
    <name type="common">American mink</name>
    <name type="synonym">Mustela vison</name>
    <dbReference type="NCBI Taxonomy" id="452646"/>
    <lineage>
        <taxon>Eukaryota</taxon>
        <taxon>Metazoa</taxon>
        <taxon>Chordata</taxon>
        <taxon>Craniata</taxon>
        <taxon>Vertebrata</taxon>
        <taxon>Euteleostomi</taxon>
        <taxon>Mammalia</taxon>
        <taxon>Eutheria</taxon>
        <taxon>Laurasiatheria</taxon>
        <taxon>Carnivora</taxon>
        <taxon>Caniformia</taxon>
        <taxon>Musteloidea</taxon>
        <taxon>Mustelidae</taxon>
        <taxon>Mustelinae</taxon>
        <taxon>Neogale</taxon>
    </lineage>
</organism>
<evidence type="ECO:0000313" key="11">
    <source>
        <dbReference type="Ensembl" id="ENSNVIP00000029848.1"/>
    </source>
</evidence>
<dbReference type="GO" id="GO:0005737">
    <property type="term" value="C:cytoplasm"/>
    <property type="evidence" value="ECO:0007669"/>
    <property type="project" value="Ensembl"/>
</dbReference>
<dbReference type="GO" id="GO:0005886">
    <property type="term" value="C:plasma membrane"/>
    <property type="evidence" value="ECO:0007669"/>
    <property type="project" value="Ensembl"/>
</dbReference>
<dbReference type="GO" id="GO:0006953">
    <property type="term" value="P:acute-phase response"/>
    <property type="evidence" value="ECO:0007669"/>
    <property type="project" value="Ensembl"/>
</dbReference>
<proteinExistence type="inferred from homology"/>
<dbReference type="SMART" id="SM00327">
    <property type="entry name" value="VWA"/>
    <property type="match status" value="1"/>
</dbReference>
<dbReference type="PROSITE" id="PS50234">
    <property type="entry name" value="VWFA"/>
    <property type="match status" value="1"/>
</dbReference>
<evidence type="ECO:0000256" key="6">
    <source>
        <dbReference type="ARBA" id="ARBA00022900"/>
    </source>
</evidence>
<feature type="domain" description="VWFA" evidence="9">
    <location>
        <begin position="273"/>
        <end position="456"/>
    </location>
</feature>
<dbReference type="GO" id="GO:0030212">
    <property type="term" value="P:hyaluronan metabolic process"/>
    <property type="evidence" value="ECO:0007669"/>
    <property type="project" value="InterPro"/>
</dbReference>
<dbReference type="InterPro" id="IPR036465">
    <property type="entry name" value="vWFA_dom_sf"/>
</dbReference>
<evidence type="ECO:0000256" key="8">
    <source>
        <dbReference type="SAM" id="SignalP"/>
    </source>
</evidence>
<dbReference type="PANTHER" id="PTHR10338:SF119">
    <property type="entry name" value="INTER-ALPHA-TRYPSIN INHIBITOR HEAVY CHAIN H4"/>
    <property type="match status" value="1"/>
</dbReference>
<dbReference type="Gene3D" id="3.40.50.410">
    <property type="entry name" value="von Willebrand factor, type A domain"/>
    <property type="match status" value="1"/>
</dbReference>